<feature type="region of interest" description="Disordered" evidence="11">
    <location>
        <begin position="548"/>
        <end position="574"/>
    </location>
</feature>
<dbReference type="PROSITE" id="PS00141">
    <property type="entry name" value="ASP_PROTEASE"/>
    <property type="match status" value="2"/>
</dbReference>
<evidence type="ECO:0000256" key="8">
    <source>
        <dbReference type="PIRSR" id="PIRSR601461-1"/>
    </source>
</evidence>
<keyword evidence="12" id="KW-0812">Transmembrane</keyword>
<name>A0A139A9Y5_GONPJ</name>
<dbReference type="GO" id="GO:0006508">
    <property type="term" value="P:proteolysis"/>
    <property type="evidence" value="ECO:0007669"/>
    <property type="project" value="UniProtKB-KW"/>
</dbReference>
<keyword evidence="4 10" id="KW-0645">Protease</keyword>
<keyword evidence="6 10" id="KW-0064">Aspartyl protease</keyword>
<gene>
    <name evidence="14" type="ORF">M427DRAFT_71281</name>
</gene>
<dbReference type="InterPro" id="IPR033121">
    <property type="entry name" value="PEPTIDASE_A1"/>
</dbReference>
<dbReference type="STRING" id="1344416.A0A139A9Y5"/>
<keyword evidence="5" id="KW-0732">Signal</keyword>
<dbReference type="PROSITE" id="PS51767">
    <property type="entry name" value="PEPTIDASE_A1"/>
    <property type="match status" value="1"/>
</dbReference>
<dbReference type="InterPro" id="IPR021109">
    <property type="entry name" value="Peptidase_aspartic_dom_sf"/>
</dbReference>
<evidence type="ECO:0000256" key="3">
    <source>
        <dbReference type="ARBA" id="ARBA00013205"/>
    </source>
</evidence>
<keyword evidence="12" id="KW-1133">Transmembrane helix</keyword>
<feature type="transmembrane region" description="Helical" evidence="12">
    <location>
        <begin position="581"/>
        <end position="598"/>
    </location>
</feature>
<protein>
    <recommendedName>
        <fullName evidence="3">rhizopuspepsin</fullName>
        <ecNumber evidence="3">3.4.23.21</ecNumber>
    </recommendedName>
</protein>
<dbReference type="PANTHER" id="PTHR47966:SF51">
    <property type="entry name" value="BETA-SITE APP-CLEAVING ENZYME, ISOFORM A-RELATED"/>
    <property type="match status" value="1"/>
</dbReference>
<evidence type="ECO:0000256" key="4">
    <source>
        <dbReference type="ARBA" id="ARBA00022670"/>
    </source>
</evidence>
<dbReference type="Pfam" id="PF00026">
    <property type="entry name" value="Asp"/>
    <property type="match status" value="1"/>
</dbReference>
<evidence type="ECO:0000256" key="12">
    <source>
        <dbReference type="SAM" id="Phobius"/>
    </source>
</evidence>
<dbReference type="AlphaFoldDB" id="A0A139A9Y5"/>
<evidence type="ECO:0000256" key="7">
    <source>
        <dbReference type="ARBA" id="ARBA00022801"/>
    </source>
</evidence>
<feature type="compositionally biased region" description="Low complexity" evidence="11">
    <location>
        <begin position="548"/>
        <end position="568"/>
    </location>
</feature>
<reference evidence="14 15" key="1">
    <citation type="journal article" date="2015" name="Genome Biol. Evol.">
        <title>Phylogenomic analyses indicate that early fungi evolved digesting cell walls of algal ancestors of land plants.</title>
        <authorList>
            <person name="Chang Y."/>
            <person name="Wang S."/>
            <person name="Sekimoto S."/>
            <person name="Aerts A.L."/>
            <person name="Choi C."/>
            <person name="Clum A."/>
            <person name="LaButti K.M."/>
            <person name="Lindquist E.A."/>
            <person name="Yee Ngan C."/>
            <person name="Ohm R.A."/>
            <person name="Salamov A.A."/>
            <person name="Grigoriev I.V."/>
            <person name="Spatafora J.W."/>
            <person name="Berbee M.L."/>
        </authorList>
    </citation>
    <scope>NUCLEOTIDE SEQUENCE [LARGE SCALE GENOMIC DNA]</scope>
    <source>
        <strain evidence="14 15">JEL478</strain>
    </source>
</reference>
<keyword evidence="9" id="KW-1015">Disulfide bond</keyword>
<comment type="catalytic activity">
    <reaction evidence="1">
        <text>Hydrolysis of proteins with broad specificity similar to that of pepsin A, preferring hydrophobic residues at P1 and P1'. Clots milk and activates trypsinogen. Does not cleave 4-Gln-|-His-5, but does cleave 10-His-|-Leu-11 and 12-Val-|-Glu-13 in B chain of insulin.</text>
        <dbReference type="EC" id="3.4.23.21"/>
    </reaction>
</comment>
<evidence type="ECO:0000313" key="14">
    <source>
        <dbReference type="EMBL" id="KXS13474.1"/>
    </source>
</evidence>
<evidence type="ECO:0000259" key="13">
    <source>
        <dbReference type="PROSITE" id="PS51767"/>
    </source>
</evidence>
<dbReference type="Gene3D" id="2.40.70.10">
    <property type="entry name" value="Acid Proteases"/>
    <property type="match status" value="2"/>
</dbReference>
<keyword evidence="15" id="KW-1185">Reference proteome</keyword>
<dbReference type="EC" id="3.4.23.21" evidence="3"/>
<evidence type="ECO:0000256" key="10">
    <source>
        <dbReference type="RuleBase" id="RU000454"/>
    </source>
</evidence>
<dbReference type="InterPro" id="IPR001969">
    <property type="entry name" value="Aspartic_peptidase_AS"/>
</dbReference>
<feature type="disulfide bond" evidence="9">
    <location>
        <begin position="209"/>
        <end position="218"/>
    </location>
</feature>
<dbReference type="Proteomes" id="UP000070544">
    <property type="component" value="Unassembled WGS sequence"/>
</dbReference>
<dbReference type="PRINTS" id="PR00792">
    <property type="entry name" value="PEPSIN"/>
</dbReference>
<comment type="similarity">
    <text evidence="2 10">Belongs to the peptidase A1 family.</text>
</comment>
<dbReference type="PANTHER" id="PTHR47966">
    <property type="entry name" value="BETA-SITE APP-CLEAVING ENZYME, ISOFORM A-RELATED"/>
    <property type="match status" value="1"/>
</dbReference>
<feature type="active site" evidence="8">
    <location>
        <position position="413"/>
    </location>
</feature>
<dbReference type="OrthoDB" id="2747330at2759"/>
<evidence type="ECO:0000256" key="2">
    <source>
        <dbReference type="ARBA" id="ARBA00007447"/>
    </source>
</evidence>
<organism evidence="14 15">
    <name type="scientific">Gonapodya prolifera (strain JEL478)</name>
    <name type="common">Monoblepharis prolifera</name>
    <dbReference type="NCBI Taxonomy" id="1344416"/>
    <lineage>
        <taxon>Eukaryota</taxon>
        <taxon>Fungi</taxon>
        <taxon>Fungi incertae sedis</taxon>
        <taxon>Chytridiomycota</taxon>
        <taxon>Chytridiomycota incertae sedis</taxon>
        <taxon>Monoblepharidomycetes</taxon>
        <taxon>Monoblepharidales</taxon>
        <taxon>Gonapodyaceae</taxon>
        <taxon>Gonapodya</taxon>
    </lineage>
</organism>
<dbReference type="EMBL" id="KQ965777">
    <property type="protein sequence ID" value="KXS13474.1"/>
    <property type="molecule type" value="Genomic_DNA"/>
</dbReference>
<accession>A0A139A9Y5</accession>
<sequence length="599" mass="62178">MAGKQSEERLASRRALNNQPRTFLSISWGTVVALVVLVSLASKATATISGTLPELVPQSSLSALPVVDDALIIDSIDFDGPSLARRAVNSLADGLTNPLTHIRLYSNPSALGRNASGSPLQFLSSQLAVVRNKYAQESVTAPYEVGVTVSPNPTALRRRQLEKRQASLTLIDEQDASYYGSISIGTPPQPFLVVFDTGSSNLWVFGAGCSNTSSASVCYKHRIFTATSSSSYGGVTVPVLQGNTYVQSNQITLPYGSGTVYATTGQDSISVAGLPLTNVVFGQVAQAANAASTATFQALGFDGLLGLGYDSIAKGNITSPFSLMINEGLVPEPMFSFYLNTTLVGNTITQFNYNGGILTFGGVYAPLVGKKGIVWNRVIRKAYWEISMQKVALGNTTVYDPAVATATQTGVIDTGTSFIVAPSAAMRTIASSLGATPVSGSLGSGSSLANSGIYTVDCNVAASMPDLKITFENVLLTVEGVDLVLADGSSGRTVCYLTIQDGGTDLGNMWIFGDVLLRNYYTVFNRGNDTVGFAQICSPVGSCSSSGSTATGGTTNASPSGTPTASAPKPGGSLKTMEQRWGGAIVALLLGLAVAAVGL</sequence>
<evidence type="ECO:0000256" key="11">
    <source>
        <dbReference type="SAM" id="MobiDB-lite"/>
    </source>
</evidence>
<dbReference type="OMA" id="DNITMNG"/>
<keyword evidence="7 10" id="KW-0378">Hydrolase</keyword>
<evidence type="ECO:0000256" key="1">
    <source>
        <dbReference type="ARBA" id="ARBA00001130"/>
    </source>
</evidence>
<feature type="active site" evidence="8">
    <location>
        <position position="196"/>
    </location>
</feature>
<proteinExistence type="inferred from homology"/>
<evidence type="ECO:0000256" key="9">
    <source>
        <dbReference type="PIRSR" id="PIRSR601461-2"/>
    </source>
</evidence>
<keyword evidence="12" id="KW-0472">Membrane</keyword>
<evidence type="ECO:0000256" key="5">
    <source>
        <dbReference type="ARBA" id="ARBA00022729"/>
    </source>
</evidence>
<evidence type="ECO:0000256" key="6">
    <source>
        <dbReference type="ARBA" id="ARBA00022750"/>
    </source>
</evidence>
<dbReference type="InterPro" id="IPR001461">
    <property type="entry name" value="Aspartic_peptidase_A1"/>
</dbReference>
<dbReference type="GO" id="GO:0004190">
    <property type="term" value="F:aspartic-type endopeptidase activity"/>
    <property type="evidence" value="ECO:0007669"/>
    <property type="project" value="UniProtKB-KW"/>
</dbReference>
<feature type="domain" description="Peptidase A1" evidence="13">
    <location>
        <begin position="178"/>
        <end position="534"/>
    </location>
</feature>
<dbReference type="SUPFAM" id="SSF50630">
    <property type="entry name" value="Acid proteases"/>
    <property type="match status" value="1"/>
</dbReference>
<dbReference type="FunFam" id="2.40.70.10:FF:000115">
    <property type="entry name" value="Lysosomal aspartic protease"/>
    <property type="match status" value="1"/>
</dbReference>
<evidence type="ECO:0000313" key="15">
    <source>
        <dbReference type="Proteomes" id="UP000070544"/>
    </source>
</evidence>
<feature type="transmembrane region" description="Helical" evidence="12">
    <location>
        <begin position="21"/>
        <end position="41"/>
    </location>
</feature>